<reference evidence="7 8" key="1">
    <citation type="submission" date="2018-08" db="EMBL/GenBank/DDBJ databases">
        <title>A genome reference for cultivated species of the human gut microbiota.</title>
        <authorList>
            <person name="Zou Y."/>
            <person name="Xue W."/>
            <person name="Luo G."/>
        </authorList>
    </citation>
    <scope>NUCLEOTIDE SEQUENCE [LARGE SCALE GENOMIC DNA]</scope>
    <source>
        <strain evidence="5 8">AF14-18</strain>
        <strain evidence="6 7">AM35-14</strain>
    </source>
</reference>
<dbReference type="InterPro" id="IPR000835">
    <property type="entry name" value="HTH_MarR-typ"/>
</dbReference>
<evidence type="ECO:0000259" key="4">
    <source>
        <dbReference type="PROSITE" id="PS50995"/>
    </source>
</evidence>
<feature type="domain" description="HTH marR-type" evidence="4">
    <location>
        <begin position="4"/>
        <end position="138"/>
    </location>
</feature>
<evidence type="ECO:0000313" key="8">
    <source>
        <dbReference type="Proteomes" id="UP000284543"/>
    </source>
</evidence>
<evidence type="ECO:0000256" key="1">
    <source>
        <dbReference type="ARBA" id="ARBA00023015"/>
    </source>
</evidence>
<dbReference type="PANTHER" id="PTHR42756">
    <property type="entry name" value="TRANSCRIPTIONAL REGULATOR, MARR"/>
    <property type="match status" value="1"/>
</dbReference>
<keyword evidence="3" id="KW-0804">Transcription</keyword>
<dbReference type="Proteomes" id="UP000284543">
    <property type="component" value="Unassembled WGS sequence"/>
</dbReference>
<dbReference type="PANTHER" id="PTHR42756:SF1">
    <property type="entry name" value="TRANSCRIPTIONAL REPRESSOR OF EMRAB OPERON"/>
    <property type="match status" value="1"/>
</dbReference>
<name>A0A412ZFX2_9FIRM</name>
<gene>
    <name evidence="6" type="ORF">DW839_03095</name>
    <name evidence="5" type="ORF">DWW02_05015</name>
</gene>
<evidence type="ECO:0000313" key="7">
    <source>
        <dbReference type="Proteomes" id="UP000283975"/>
    </source>
</evidence>
<accession>A0A412ZFX2</accession>
<dbReference type="GO" id="GO:0003700">
    <property type="term" value="F:DNA-binding transcription factor activity"/>
    <property type="evidence" value="ECO:0007669"/>
    <property type="project" value="InterPro"/>
</dbReference>
<evidence type="ECO:0000256" key="2">
    <source>
        <dbReference type="ARBA" id="ARBA00023125"/>
    </source>
</evidence>
<keyword evidence="2" id="KW-0238">DNA-binding</keyword>
<dbReference type="GO" id="GO:0003677">
    <property type="term" value="F:DNA binding"/>
    <property type="evidence" value="ECO:0007669"/>
    <property type="project" value="UniProtKB-KW"/>
</dbReference>
<proteinExistence type="predicted"/>
<dbReference type="Pfam" id="PF12802">
    <property type="entry name" value="MarR_2"/>
    <property type="match status" value="1"/>
</dbReference>
<sequence length="152" mass="17760">MMKQEQVRRLLVRAERARKHLMQPHFTRIGLTFGQGHARILDVLLARDHITQKELSDLCHMDVTTMSRSLDRLEESGYLVREKDPGCRRSYLICLTGDGAAEARRVRKVLEMVDEVIWNGLDQDEMEAFCGTMEKICRNLEECDFKFDEQET</sequence>
<protein>
    <submittedName>
        <fullName evidence="5">MarR family transcriptional regulator</fullName>
    </submittedName>
</protein>
<dbReference type="EMBL" id="QSHZ01000002">
    <property type="protein sequence ID" value="RHC58509.1"/>
    <property type="molecule type" value="Genomic_DNA"/>
</dbReference>
<dbReference type="RefSeq" id="WP_002567807.1">
    <property type="nucleotide sequence ID" value="NZ_CABKUK010000002.1"/>
</dbReference>
<dbReference type="InterPro" id="IPR036390">
    <property type="entry name" value="WH_DNA-bd_sf"/>
</dbReference>
<dbReference type="PRINTS" id="PR00598">
    <property type="entry name" value="HTHMARR"/>
</dbReference>
<dbReference type="Gene3D" id="1.10.10.10">
    <property type="entry name" value="Winged helix-like DNA-binding domain superfamily/Winged helix DNA-binding domain"/>
    <property type="match status" value="1"/>
</dbReference>
<dbReference type="SUPFAM" id="SSF46785">
    <property type="entry name" value="Winged helix' DNA-binding domain"/>
    <property type="match status" value="1"/>
</dbReference>
<dbReference type="SMART" id="SM00347">
    <property type="entry name" value="HTH_MARR"/>
    <property type="match status" value="1"/>
</dbReference>
<evidence type="ECO:0000256" key="3">
    <source>
        <dbReference type="ARBA" id="ARBA00023163"/>
    </source>
</evidence>
<dbReference type="InterPro" id="IPR036388">
    <property type="entry name" value="WH-like_DNA-bd_sf"/>
</dbReference>
<dbReference type="PROSITE" id="PS50995">
    <property type="entry name" value="HTH_MARR_2"/>
    <property type="match status" value="1"/>
</dbReference>
<evidence type="ECO:0000313" key="6">
    <source>
        <dbReference type="EMBL" id="RHC58509.1"/>
    </source>
</evidence>
<comment type="caution">
    <text evidence="5">The sequence shown here is derived from an EMBL/GenBank/DDBJ whole genome shotgun (WGS) entry which is preliminary data.</text>
</comment>
<organism evidence="5 8">
    <name type="scientific">Enterocloster bolteae</name>
    <dbReference type="NCBI Taxonomy" id="208479"/>
    <lineage>
        <taxon>Bacteria</taxon>
        <taxon>Bacillati</taxon>
        <taxon>Bacillota</taxon>
        <taxon>Clostridia</taxon>
        <taxon>Lachnospirales</taxon>
        <taxon>Lachnospiraceae</taxon>
        <taxon>Enterocloster</taxon>
    </lineage>
</organism>
<dbReference type="EMBL" id="QRZM01000001">
    <property type="protein sequence ID" value="RGV79085.1"/>
    <property type="molecule type" value="Genomic_DNA"/>
</dbReference>
<evidence type="ECO:0000313" key="5">
    <source>
        <dbReference type="EMBL" id="RGV79085.1"/>
    </source>
</evidence>
<dbReference type="KEGG" id="cbol:CGC65_06100"/>
<dbReference type="Proteomes" id="UP000283975">
    <property type="component" value="Unassembled WGS sequence"/>
</dbReference>
<keyword evidence="1" id="KW-0805">Transcription regulation</keyword>
<dbReference type="AlphaFoldDB" id="A0A412ZFX2"/>